<dbReference type="EMBL" id="CCXY01000056">
    <property type="protein sequence ID" value="CEG11503.1"/>
    <property type="molecule type" value="Genomic_DNA"/>
</dbReference>
<reference evidence="1" key="1">
    <citation type="submission" date="2014-09" db="EMBL/GenBank/DDBJ databases">
        <authorList>
            <person name="Probst J Alexander"/>
        </authorList>
    </citation>
    <scope>NUCLEOTIDE SEQUENCE</scope>
</reference>
<dbReference type="AlphaFoldDB" id="A0A098E6D4"/>
<protein>
    <submittedName>
        <fullName evidence="1">Putative Signal recognition particle GTPase</fullName>
    </submittedName>
</protein>
<evidence type="ECO:0000313" key="1">
    <source>
        <dbReference type="EMBL" id="CEG11503.1"/>
    </source>
</evidence>
<organism evidence="1">
    <name type="scientific">groundwater metagenome</name>
    <dbReference type="NCBI Taxonomy" id="717931"/>
    <lineage>
        <taxon>unclassified sequences</taxon>
        <taxon>metagenomes</taxon>
        <taxon>ecological metagenomes</taxon>
    </lineage>
</organism>
<dbReference type="InterPro" id="IPR027417">
    <property type="entry name" value="P-loop_NTPase"/>
</dbReference>
<dbReference type="SUPFAM" id="SSF52540">
    <property type="entry name" value="P-loop containing nucleoside triphosphate hydrolases"/>
    <property type="match status" value="1"/>
</dbReference>
<sequence length="426" mass="49619">MTTVKGAESLEEIYDIFDPMKPLEGEYLNKFYVSPYKANKQYKTLFEQLKGLMLKSMSQDKFLFGGFKGCGKSTELNRLCENKEIKDKFLVVKFSIRDKLNIADFDYKDLLMVCAAEIYNCAKENNIEINKEVLEEIEKWAFQLTVINTEKEEGGTKVETGIDLGLGFIFGRVLGWIKFGSEMRKEMRKEMEPKIPELVEHINRMLEVIKRKTNVLLVVEDIDKLYVGDAEKLFFSFASPFLQLNCKAIFTFPFALMLSPNWGIISRTFADPIILPNITIHEKGNDRKKVEENYDVVREIFKKRANRNLIDEDALDECIKYSGGVVFDFIRIIRNASNLANVKGKKKIEKDDIEAIAIRMRDDYSFLNEEHIEKLKYVYNKKELSMGKREEGNKVVMELLGTLSILKYYNSEEWFDVHPIIEYKVK</sequence>
<gene>
    <name evidence="1" type="ORF">MSIBF_A1490002</name>
</gene>
<accession>A0A098E6D4</accession>
<name>A0A098E6D4_9ZZZZ</name>
<proteinExistence type="predicted"/>